<dbReference type="STRING" id="946362.F2UAF4"/>
<dbReference type="GO" id="GO:0005874">
    <property type="term" value="C:microtubule"/>
    <property type="evidence" value="ECO:0007669"/>
    <property type="project" value="UniProtKB-KW"/>
</dbReference>
<dbReference type="SMART" id="SM00129">
    <property type="entry name" value="KISc"/>
    <property type="match status" value="1"/>
</dbReference>
<evidence type="ECO:0000256" key="8">
    <source>
        <dbReference type="RuleBase" id="RU000394"/>
    </source>
</evidence>
<feature type="compositionally biased region" description="Basic and acidic residues" evidence="10">
    <location>
        <begin position="721"/>
        <end position="730"/>
    </location>
</feature>
<dbReference type="GO" id="GO:0008017">
    <property type="term" value="F:microtubule binding"/>
    <property type="evidence" value="ECO:0007669"/>
    <property type="project" value="InterPro"/>
</dbReference>
<dbReference type="PANTHER" id="PTHR47968">
    <property type="entry name" value="CENTROMERE PROTEIN E"/>
    <property type="match status" value="1"/>
</dbReference>
<evidence type="ECO:0000256" key="2">
    <source>
        <dbReference type="ARBA" id="ARBA00022741"/>
    </source>
</evidence>
<name>F2UAF4_SALR5</name>
<dbReference type="GeneID" id="16074588"/>
<dbReference type="AlphaFoldDB" id="F2UAF4"/>
<evidence type="ECO:0000313" key="12">
    <source>
        <dbReference type="EMBL" id="EGD73729.1"/>
    </source>
</evidence>
<dbReference type="PANTHER" id="PTHR47968:SF65">
    <property type="entry name" value="KINESIN MOTOR DOMAIN-CONTAINING PROTEIN"/>
    <property type="match status" value="1"/>
</dbReference>
<dbReference type="OrthoDB" id="3176171at2759"/>
<dbReference type="GO" id="GO:0007018">
    <property type="term" value="P:microtubule-based movement"/>
    <property type="evidence" value="ECO:0007669"/>
    <property type="project" value="InterPro"/>
</dbReference>
<dbReference type="Pfam" id="PF00225">
    <property type="entry name" value="Kinesin"/>
    <property type="match status" value="1"/>
</dbReference>
<dbReference type="GO" id="GO:0003777">
    <property type="term" value="F:microtubule motor activity"/>
    <property type="evidence" value="ECO:0007669"/>
    <property type="project" value="InterPro"/>
</dbReference>
<keyword evidence="3 7" id="KW-0067">ATP-binding</keyword>
<dbReference type="eggNOG" id="KOG0242">
    <property type="taxonomic scope" value="Eukaryota"/>
</dbReference>
<dbReference type="InterPro" id="IPR036961">
    <property type="entry name" value="Kinesin_motor_dom_sf"/>
</dbReference>
<feature type="compositionally biased region" description="Basic and acidic residues" evidence="10">
    <location>
        <begin position="880"/>
        <end position="896"/>
    </location>
</feature>
<feature type="compositionally biased region" description="Basic residues" evidence="10">
    <location>
        <begin position="839"/>
        <end position="850"/>
    </location>
</feature>
<dbReference type="OMA" id="AMQCENI"/>
<dbReference type="Proteomes" id="UP000007799">
    <property type="component" value="Unassembled WGS sequence"/>
</dbReference>
<dbReference type="InterPro" id="IPR027640">
    <property type="entry name" value="Kinesin-like_fam"/>
</dbReference>
<dbReference type="PROSITE" id="PS00411">
    <property type="entry name" value="KINESIN_MOTOR_1"/>
    <property type="match status" value="1"/>
</dbReference>
<feature type="domain" description="Kinesin motor" evidence="11">
    <location>
        <begin position="16"/>
        <end position="361"/>
    </location>
</feature>
<proteinExistence type="inferred from homology"/>
<dbReference type="KEGG" id="sre:PTSG_12316"/>
<gene>
    <name evidence="12" type="ORF">PTSG_12316</name>
</gene>
<evidence type="ECO:0000256" key="3">
    <source>
        <dbReference type="ARBA" id="ARBA00022840"/>
    </source>
</evidence>
<evidence type="ECO:0000256" key="1">
    <source>
        <dbReference type="ARBA" id="ARBA00022701"/>
    </source>
</evidence>
<feature type="binding site" evidence="7">
    <location>
        <begin position="119"/>
        <end position="126"/>
    </location>
    <ligand>
        <name>ATP</name>
        <dbReference type="ChEBI" id="CHEBI:30616"/>
    </ligand>
</feature>
<dbReference type="InterPro" id="IPR027417">
    <property type="entry name" value="P-loop_NTPase"/>
</dbReference>
<keyword evidence="4 9" id="KW-0175">Coiled coil</keyword>
<feature type="compositionally biased region" description="Basic and acidic residues" evidence="10">
    <location>
        <begin position="904"/>
        <end position="918"/>
    </location>
</feature>
<keyword evidence="2 7" id="KW-0547">Nucleotide-binding</keyword>
<dbReference type="PRINTS" id="PR00380">
    <property type="entry name" value="KINESINHEAVY"/>
</dbReference>
<dbReference type="Gene3D" id="3.40.850.10">
    <property type="entry name" value="Kinesin motor domain"/>
    <property type="match status" value="1"/>
</dbReference>
<feature type="region of interest" description="Disordered" evidence="10">
    <location>
        <begin position="636"/>
        <end position="765"/>
    </location>
</feature>
<dbReference type="RefSeq" id="XP_004994010.1">
    <property type="nucleotide sequence ID" value="XM_004993953.1"/>
</dbReference>
<feature type="compositionally biased region" description="Polar residues" evidence="10">
    <location>
        <begin position="731"/>
        <end position="746"/>
    </location>
</feature>
<evidence type="ECO:0000256" key="9">
    <source>
        <dbReference type="SAM" id="Coils"/>
    </source>
</evidence>
<feature type="compositionally biased region" description="Polar residues" evidence="10">
    <location>
        <begin position="664"/>
        <end position="674"/>
    </location>
</feature>
<dbReference type="InterPro" id="IPR019821">
    <property type="entry name" value="Kinesin_motor_CS"/>
</dbReference>
<keyword evidence="5 7" id="KW-0505">Motor protein</keyword>
<evidence type="ECO:0000256" key="5">
    <source>
        <dbReference type="ARBA" id="ARBA00023175"/>
    </source>
</evidence>
<dbReference type="SUPFAM" id="SSF52540">
    <property type="entry name" value="P-loop containing nucleoside triphosphate hydrolases"/>
    <property type="match status" value="1"/>
</dbReference>
<evidence type="ECO:0000259" key="11">
    <source>
        <dbReference type="PROSITE" id="PS50067"/>
    </source>
</evidence>
<feature type="compositionally biased region" description="Polar residues" evidence="10">
    <location>
        <begin position="813"/>
        <end position="832"/>
    </location>
</feature>
<dbReference type="FunFam" id="3.40.850.10:FF:000054">
    <property type="entry name" value="Kinesin-like protein"/>
    <property type="match status" value="1"/>
</dbReference>
<keyword evidence="1 8" id="KW-0493">Microtubule</keyword>
<keyword evidence="13" id="KW-1185">Reference proteome</keyword>
<organism evidence="13">
    <name type="scientific">Salpingoeca rosetta (strain ATCC 50818 / BSB-021)</name>
    <dbReference type="NCBI Taxonomy" id="946362"/>
    <lineage>
        <taxon>Eukaryota</taxon>
        <taxon>Choanoflagellata</taxon>
        <taxon>Craspedida</taxon>
        <taxon>Salpingoecidae</taxon>
        <taxon>Salpingoeca</taxon>
    </lineage>
</organism>
<feature type="compositionally biased region" description="Polar residues" evidence="10">
    <location>
        <begin position="683"/>
        <end position="698"/>
    </location>
</feature>
<dbReference type="FunCoup" id="F2UAF4">
    <property type="interactions" value="524"/>
</dbReference>
<feature type="coiled-coil region" evidence="9">
    <location>
        <begin position="383"/>
        <end position="410"/>
    </location>
</feature>
<feature type="compositionally biased region" description="Polar residues" evidence="10">
    <location>
        <begin position="786"/>
        <end position="803"/>
    </location>
</feature>
<evidence type="ECO:0000256" key="4">
    <source>
        <dbReference type="ARBA" id="ARBA00023054"/>
    </source>
</evidence>
<dbReference type="EMBL" id="GL832966">
    <property type="protein sequence ID" value="EGD73729.1"/>
    <property type="molecule type" value="Genomic_DNA"/>
</dbReference>
<evidence type="ECO:0000256" key="10">
    <source>
        <dbReference type="SAM" id="MobiDB-lite"/>
    </source>
</evidence>
<reference evidence="12" key="1">
    <citation type="submission" date="2009-08" db="EMBL/GenBank/DDBJ databases">
        <title>Annotation of Salpingoeca rosetta.</title>
        <authorList>
            <consortium name="The Broad Institute Genome Sequencing Platform"/>
            <person name="Russ C."/>
            <person name="Cuomo C."/>
            <person name="Burger G."/>
            <person name="Gray M.W."/>
            <person name="Holland P.W.H."/>
            <person name="King N."/>
            <person name="Lang F.B.F."/>
            <person name="Roger A.J."/>
            <person name="Ruiz-Trillo I."/>
            <person name="Young S.K."/>
            <person name="Zeng Q."/>
            <person name="Gargeya S."/>
            <person name="Alvarado L."/>
            <person name="Berlin A."/>
            <person name="Chapman S.B."/>
            <person name="Chen Z."/>
            <person name="Freedman E."/>
            <person name="Gellesch M."/>
            <person name="Goldberg J."/>
            <person name="Griggs A."/>
            <person name="Gujja S."/>
            <person name="Heilman E."/>
            <person name="Heiman D."/>
            <person name="Howarth C."/>
            <person name="Mehta T."/>
            <person name="Neiman D."/>
            <person name="Pearson M."/>
            <person name="Roberts A."/>
            <person name="Saif S."/>
            <person name="Shea T."/>
            <person name="Shenoy N."/>
            <person name="Sisk P."/>
            <person name="Stolte C."/>
            <person name="Sykes S."/>
            <person name="White J."/>
            <person name="Yandava C."/>
            <person name="Haas B."/>
            <person name="Nusbaum C."/>
            <person name="Birren B."/>
        </authorList>
    </citation>
    <scope>NUCLEOTIDE SEQUENCE [LARGE SCALE GENOMIC DNA]</scope>
    <source>
        <strain evidence="12">ATCC 50818</strain>
    </source>
</reference>
<dbReference type="InterPro" id="IPR001752">
    <property type="entry name" value="Kinesin_motor_dom"/>
</dbReference>
<evidence type="ECO:0000256" key="7">
    <source>
        <dbReference type="PROSITE-ProRule" id="PRU00283"/>
    </source>
</evidence>
<protein>
    <recommendedName>
        <fullName evidence="8">Kinesin-like protein</fullName>
    </recommendedName>
</protein>
<dbReference type="PROSITE" id="PS50067">
    <property type="entry name" value="KINESIN_MOTOR_2"/>
    <property type="match status" value="1"/>
</dbReference>
<evidence type="ECO:0000256" key="6">
    <source>
        <dbReference type="ARBA" id="ARBA00060769"/>
    </source>
</evidence>
<sequence length="941" mass="104612">MGRPSRDADDAGSANNFRVCVRIRPENEEEKTGTFKQVVQVLDEQMLVFDPKTDNTPSFLGAPRRRHPRFLRRRARDVKFVFDQVFDADASQDDVFQSTTKPIIDGVLDGYNASVFCYGATGAGKTHTMLGHNKAPGVIVLTVQELFKRIRERQDDISCNVAVSYLEVYNERIRDLLKPSSGELRLREDRKGVVVAGLSVHEPKDASSLLRLLERGNENRTQHPTDANATSSRSHAVFIVHVHQTPKGAGIKADVSVAKMMLIDLAGSERATATRNRGQRMREGANINKSLLALGNCINALASGKKKSCHIPYRNSNLTRILKDSLGGNCRTVMIANCSPSSRSFEDTYNTLNYANRAKNIKVTLRKNVVNVDFHVTRYKKIVESLQSELTSIKTKLRKTQQALEEARKVKPPPSPAPALQEDVLSRGMKSLVPMFQTRRKIIQQITRAEAASRAREADIRKAKREAKRGDWLRHHGLTSVDPQPHVERANADVVRSSDEKLKSDADLKVLGEKLVRNTKENAVWQAGIEKTVGTGLELKMLKYIYQCHAMQCENIGLKMRVDGLHNELRHEIKENARADRVVTVLMKACARMRARLTDVGAEEDKELLESADNALNLALSGKEVAWPDRQSLESKNELIQGTPDKLHTPMKALSAKRAPMRSVNKTYTTQGRTDAQAAEASVKSSEGTATQPCTPMETTRDSSARPSRRRNPRYMSDLSTPDKWDEQQDAKQSTAPGTKRLSSTPLADGNQDLPAALHSPDQSAILPASTRNARRKEALHEVRTSLNLTFDMSGDEQSSSDDNSSHKENEDTTSGNNPDATKTVVDSQSAVRTPAKASSHRPLIRPSRSAKKEKQNVVSKYQRMTAVSRGASSKNANVRSERPRALAMRNGDKQSRWAKGRQNRADTKTTHKLEGTRTSRSKSVTSSRDRHVPTGAAEYP</sequence>
<feature type="region of interest" description="Disordered" evidence="10">
    <location>
        <begin position="786"/>
        <end position="941"/>
    </location>
</feature>
<dbReference type="CDD" id="cd01370">
    <property type="entry name" value="KISc_KIP3_like"/>
    <property type="match status" value="1"/>
</dbReference>
<dbReference type="InParanoid" id="F2UAF4"/>
<evidence type="ECO:0000313" key="13">
    <source>
        <dbReference type="Proteomes" id="UP000007799"/>
    </source>
</evidence>
<dbReference type="GO" id="GO:0005524">
    <property type="term" value="F:ATP binding"/>
    <property type="evidence" value="ECO:0007669"/>
    <property type="project" value="UniProtKB-UniRule"/>
</dbReference>
<accession>F2UAF4</accession>
<comment type="similarity">
    <text evidence="6">Belongs to the TRAFAC class myosin-kinesin ATPase superfamily. Kinesin family. KIN-8 subfamily.</text>
</comment>